<dbReference type="Proteomes" id="UP001177744">
    <property type="component" value="Unassembled WGS sequence"/>
</dbReference>
<dbReference type="GO" id="GO:0005886">
    <property type="term" value="C:plasma membrane"/>
    <property type="evidence" value="ECO:0007669"/>
    <property type="project" value="UniProtKB-SubCell"/>
</dbReference>
<keyword evidence="5" id="KW-0206">Cytoskeleton</keyword>
<keyword evidence="2" id="KW-0963">Cytoplasm</keyword>
<dbReference type="InterPro" id="IPR036534">
    <property type="entry name" value="GAR_dom_sf"/>
</dbReference>
<evidence type="ECO:0000256" key="7">
    <source>
        <dbReference type="SAM" id="MobiDB-lite"/>
    </source>
</evidence>
<evidence type="ECO:0000256" key="2">
    <source>
        <dbReference type="ARBA" id="ARBA00022490"/>
    </source>
</evidence>
<gene>
    <name evidence="10" type="ORF">QTO34_018735</name>
</gene>
<feature type="region of interest" description="Disordered" evidence="7">
    <location>
        <begin position="87"/>
        <end position="324"/>
    </location>
</feature>
<feature type="compositionally biased region" description="Low complexity" evidence="7">
    <location>
        <begin position="218"/>
        <end position="233"/>
    </location>
</feature>
<dbReference type="Pfam" id="PF13499">
    <property type="entry name" value="EF-hand_7"/>
    <property type="match status" value="1"/>
</dbReference>
<dbReference type="FunFam" id="1.20.58.60:FF:000021">
    <property type="entry name" value="Microtubule-actin cross-linking factor 1"/>
    <property type="match status" value="1"/>
</dbReference>
<dbReference type="CDD" id="cd00051">
    <property type="entry name" value="EFh"/>
    <property type="match status" value="1"/>
</dbReference>
<evidence type="ECO:0008006" key="12">
    <source>
        <dbReference type="Google" id="ProtNLM"/>
    </source>
</evidence>
<keyword evidence="11" id="KW-1185">Reference proteome</keyword>
<dbReference type="FunFam" id="1.20.58.60:FF:000016">
    <property type="entry name" value="Microtubule-actin cross-linking factor 1"/>
    <property type="match status" value="1"/>
</dbReference>
<dbReference type="GO" id="GO:0015629">
    <property type="term" value="C:actin cytoskeleton"/>
    <property type="evidence" value="ECO:0007669"/>
    <property type="project" value="TreeGrafter"/>
</dbReference>
<feature type="domain" description="GAR" evidence="9">
    <location>
        <begin position="2315"/>
        <end position="2387"/>
    </location>
</feature>
<comment type="subcellular location">
    <subcellularLocation>
        <location evidence="1">Cytoplasm</location>
        <location evidence="1">Cytoskeleton</location>
    </subcellularLocation>
</comment>
<feature type="compositionally biased region" description="Low complexity" evidence="7">
    <location>
        <begin position="280"/>
        <end position="292"/>
    </location>
</feature>
<dbReference type="GO" id="GO:0005874">
    <property type="term" value="C:microtubule"/>
    <property type="evidence" value="ECO:0007669"/>
    <property type="project" value="TreeGrafter"/>
</dbReference>
<dbReference type="FunFam" id="1.20.58.60:FF:000025">
    <property type="entry name" value="microtubule-actin cross-linking factor 1"/>
    <property type="match status" value="1"/>
</dbReference>
<dbReference type="GO" id="GO:0005198">
    <property type="term" value="F:structural molecule activity"/>
    <property type="evidence" value="ECO:0007669"/>
    <property type="project" value="TreeGrafter"/>
</dbReference>
<dbReference type="GO" id="GO:0032886">
    <property type="term" value="P:regulation of microtubule-based process"/>
    <property type="evidence" value="ECO:0007669"/>
    <property type="project" value="TreeGrafter"/>
</dbReference>
<dbReference type="SMART" id="SM00243">
    <property type="entry name" value="GAS2"/>
    <property type="match status" value="1"/>
</dbReference>
<keyword evidence="4" id="KW-0106">Calcium</keyword>
<dbReference type="SUPFAM" id="SSF143575">
    <property type="entry name" value="GAS2 domain-like"/>
    <property type="match status" value="1"/>
</dbReference>
<name>A0AA40LP30_CNENI</name>
<feature type="compositionally biased region" description="Low complexity" evidence="7">
    <location>
        <begin position="87"/>
        <end position="102"/>
    </location>
</feature>
<dbReference type="FunFam" id="1.20.58.60:FF:000061">
    <property type="entry name" value="microtubule-actin cross-linking factor 1 isoform X3"/>
    <property type="match status" value="1"/>
</dbReference>
<dbReference type="FunFam" id="3.30.920.20:FF:000001">
    <property type="entry name" value="Microtubule-actin cross-linking factor 1"/>
    <property type="match status" value="1"/>
</dbReference>
<feature type="coiled-coil region" evidence="6">
    <location>
        <begin position="1337"/>
        <end position="1364"/>
    </location>
</feature>
<feature type="region of interest" description="Disordered" evidence="7">
    <location>
        <begin position="2096"/>
        <end position="2132"/>
    </location>
</feature>
<dbReference type="GO" id="GO:0045104">
    <property type="term" value="P:intermediate filament cytoskeleton organization"/>
    <property type="evidence" value="ECO:0007669"/>
    <property type="project" value="InterPro"/>
</dbReference>
<feature type="compositionally biased region" description="Basic and acidic residues" evidence="7">
    <location>
        <begin position="2415"/>
        <end position="2438"/>
    </location>
</feature>
<dbReference type="GO" id="GO:0005737">
    <property type="term" value="C:cytoplasm"/>
    <property type="evidence" value="ECO:0007669"/>
    <property type="project" value="TreeGrafter"/>
</dbReference>
<feature type="compositionally biased region" description="Low complexity" evidence="7">
    <location>
        <begin position="240"/>
        <end position="270"/>
    </location>
</feature>
<evidence type="ECO:0000313" key="11">
    <source>
        <dbReference type="Proteomes" id="UP001177744"/>
    </source>
</evidence>
<dbReference type="InterPro" id="IPR011992">
    <property type="entry name" value="EF-hand-dom_pair"/>
</dbReference>
<feature type="region of interest" description="Disordered" evidence="7">
    <location>
        <begin position="2511"/>
        <end position="2539"/>
    </location>
</feature>
<keyword evidence="3" id="KW-0479">Metal-binding</keyword>
<dbReference type="PANTHER" id="PTHR23169">
    <property type="entry name" value="ENVOPLAKIN"/>
    <property type="match status" value="1"/>
</dbReference>
<dbReference type="CDD" id="cd00176">
    <property type="entry name" value="SPEC"/>
    <property type="match status" value="7"/>
</dbReference>
<dbReference type="Pfam" id="PF02187">
    <property type="entry name" value="GAS2"/>
    <property type="match status" value="1"/>
</dbReference>
<feature type="compositionally biased region" description="Low complexity" evidence="7">
    <location>
        <begin position="2460"/>
        <end position="2497"/>
    </location>
</feature>
<evidence type="ECO:0000259" key="8">
    <source>
        <dbReference type="PROSITE" id="PS50222"/>
    </source>
</evidence>
<dbReference type="FunFam" id="1.20.58.60:FF:000012">
    <property type="entry name" value="Microtubule-actin cross-linking factor 1"/>
    <property type="match status" value="1"/>
</dbReference>
<dbReference type="PROSITE" id="PS50222">
    <property type="entry name" value="EF_HAND_2"/>
    <property type="match status" value="2"/>
</dbReference>
<dbReference type="FunFam" id="1.20.58.60:FF:000008">
    <property type="entry name" value="microtubule-actin cross-linking factor 1"/>
    <property type="match status" value="2"/>
</dbReference>
<feature type="compositionally biased region" description="Low complexity" evidence="7">
    <location>
        <begin position="126"/>
        <end position="211"/>
    </location>
</feature>
<dbReference type="SMART" id="SM00054">
    <property type="entry name" value="EFh"/>
    <property type="match status" value="2"/>
</dbReference>
<evidence type="ECO:0000256" key="3">
    <source>
        <dbReference type="ARBA" id="ARBA00022723"/>
    </source>
</evidence>
<reference evidence="10" key="1">
    <citation type="submission" date="2023-06" db="EMBL/GenBank/DDBJ databases">
        <title>Reference genome for the Northern bat (Eptesicus nilssonii), a most northern bat species.</title>
        <authorList>
            <person name="Laine V.N."/>
            <person name="Pulliainen A.T."/>
            <person name="Lilley T.M."/>
        </authorList>
    </citation>
    <scope>NUCLEOTIDE SEQUENCE</scope>
    <source>
        <strain evidence="10">BLF_Eptnil</strain>
        <tissue evidence="10">Kidney</tissue>
    </source>
</reference>
<proteinExistence type="predicted"/>
<feature type="compositionally biased region" description="Basic and acidic residues" evidence="7">
    <location>
        <begin position="2392"/>
        <end position="2405"/>
    </location>
</feature>
<dbReference type="SUPFAM" id="SSF47473">
    <property type="entry name" value="EF-hand"/>
    <property type="match status" value="1"/>
</dbReference>
<dbReference type="InterPro" id="IPR018159">
    <property type="entry name" value="Spectrin/alpha-actinin"/>
</dbReference>
<feature type="region of interest" description="Disordered" evidence="7">
    <location>
        <begin position="2392"/>
        <end position="2498"/>
    </location>
</feature>
<dbReference type="FunFam" id="1.20.58.60:FF:000014">
    <property type="entry name" value="microtubule-actin cross-linking factor 1"/>
    <property type="match status" value="1"/>
</dbReference>
<sequence length="2539" mass="284594">MPTVEDALDAAVSTPEGTAVAAVTLSFPEEDMPVASVVTIEAYVPAVAVPSTGEDIPEGSVTPAAAVPAPEEPDTATVRVLTQEEPTVPAAAVPTPEDPATTGAAVPTSEEPASSADRALIPEDPATPAAAVPTPEEPTAPAAAVPTPEEPAAPAAAVPTPEEPTAPAAAVPTPEEPTASAAAVPTPEELTAPTAAVPTPEEPAAVPTSEEPTPPAAAVPTPEEPAAVPTSEEPTPPAAAVPTPEEPAAVPTPEEPAAVPTPEEPAAVPTPEEPTPPAAAVPTPEEPAAVPTPEEPATRAAAVPTPEEPAPTVDRVPTPNEPPTLAAAEPAVEEVFPAGVPILGDTVHTDSVPISEEGTPVLGESSSTGMWIKENLDSPAFGIKEVTGTVLHGNVPLATTDGLNSNEMFQKEQVDPLQMKLQQVNGLGQGLIQSAGKNCDVQGLEHDMEEINVRWNTLNKKVAQRIAQLQEALLHCGKFQDALEPLLSWLADTEELIANQKPPSAEYKVVKAQIQEQKLLQRLLDDRKATVDMLQAEGGRIAQSAELADREKITGQLENLERRWTGLLSKAAARHKQLEDILVLAKQFHETAEPISDFLSVTEKKLANSEPVGTQTAKIQQQIIRHKALEEEIESHSTDVHQAVKIGQSLSSLTCSAEQGVLSEKLDSLQARYSEIQDRCCRKAALLEQALFNARLFGEDEVEVLNWLAEVEDKLSSVFVKDYRQDVLQKQHADHLALNEEIVNRKKNVDQAIKNGQALLKQTTGEEVLLIQEKLDGIKTRYADITVTSSKALRTLEQARQLATKFQSTYEELTGWLREVEEELAASGGQSPTGEQIPQFQQRQKELKKEVMEHRLVLDTVNEVSRALLELVPWRAREGLDKLVSDANEQYKLVSDTVGQRVEEIDAAIQRSQQYEQAADAELAWVAETKRKLMALGPIRLEQDQTTAQLQVQKAFSIDIIRHKDSMDELFSHRGEIFGTCGEEQKAVLQDVGQADVRLLLLAAAWDQGAGGFFVSRAEKTESLIQQYEAISLLNSERYARLERAQVLVNQFWETYEELSPWIEETRVLIAQLPPPAIDHEQLRQQQEEMRIGPQLKELNPEEGEMVGEKYQKAENTYAQIKEEVRQRALALDEAVSQSAQFHDKIEPMLETLENLSSRLRMPPLIPAEVDKIRECISDNKSATMELEKLQPSFEALKRRGEELIGRSQGADKDLAAKEIQDKLDQMVFFWEDIKARAEEREIKFLDVLELAEKFWYDMAALLTTIKDTQDIVHDLESPGIDPSIIKQQVEAAETIKEETDGLHEELEFIRILGADLIFACGETEKPEVKKSIDEMNNAWENLNKTWRERLEKLEDAMQAAVQYQDTLQAMFDWLDNTVIKLCTMPPVGTDLNTVKDQLNEMKEFKVEVYQQQIEMEKLNHQGELMLKKATDETDRDIIREPLTELKHLWENLGEKIAHRQVLKNDVLAHQATVETVNKAGNELLESSAGDDASSLRSRLETMNQCWESVLQKTEEREQQLQSTLQQELYSQLKAKEETYNQLLDKGRLMLLSRDDSGSGSKTEQSVALLEQKWHVVSSKMEERKSKLEEALNLATEFQNSLQEFINWLTLAEQNLNIASPPSLILNTVLSQIEEHKVFANEVNAHRDQIIELDQTGNQLKFLSQKQDVVLIKNLLVSVQSRWEKIVQRSIERGRSLDDARKRAKQFHEAWKKLIDWLEDAESHLDSELEISNDPDKIKLQLSKHKEFQKTLGGKQPVYDTTIRTGRALKEKTLLSDDTQKLDNLLGEVRDKWDTVCGKSVERQHKLEEALLFSGQFMDALQALVDWLYKVEPQLAEDQPVHGDLDLVMNLMDAHKKELGKRTGTVQVLKRSGRELIENSRDDTTWVKGQLQELSTRWDTVCKLSVSKQSRLEQALTQAEEFRDTVHMLLEWLSEAEQTLRFRGALPDDTEALQSLIDTHKEFMKKVEEKRVDVNTAVAMGEVILAVCHPDCITTIKHWITIIRARFEEVLTWAKQHQQRLETALSELVANAELLEELLVWIQWAETTLIQRDQEPIPQNIDRVKALIAEHQTFMEEMTRKQPDMDRVTKTYKRKNVEPAHGPFMEKSRSGSRKSLSQPTPPPMPIFSQSEAKNPRINQLSARWQQVWLLALERQRKLNDALDRLEEQLAVIKKQEYNFAKLPPVTFSCCSVTPQPVWQLWFSLQEPDGASTEEATQLKEFANFDFDVWRKKYMRWMNHKKSRVMDFFRRIDKDQDGKITRQEFIDGILASKFPTTKLEMTAVADIFDRDGDGYIDYYEFVAALHPNKDAYRPTTDADKIEDEVTRQVAQCKCAKRFQVEQIGENKYRFGDSQQLRLVRILRSTVMVRVGGGWMALDEFLVKNDPCRGGWARHQDESLRENRTVDRAQGMSVLKKRQEGEGREAARGRTNIELREKFILPEGASQGMTPFRSRGRRSKPSSRAASPTRSSSSASQSNHSCTSMPSSPATPASGAKTPLQFSRCYDKPWLVNSKAGTPVRDSHYPDLQLPSPEVEYGLAD</sequence>
<dbReference type="InterPro" id="IPR018247">
    <property type="entry name" value="EF_Hand_1_Ca_BS"/>
</dbReference>
<dbReference type="FunFam" id="1.20.58.60:FF:000048">
    <property type="entry name" value="microtubule-actin cross-linking factor 1 isoform X3"/>
    <property type="match status" value="1"/>
</dbReference>
<dbReference type="EMBL" id="JAULJE010000008">
    <property type="protein sequence ID" value="KAK1340170.1"/>
    <property type="molecule type" value="Genomic_DNA"/>
</dbReference>
<dbReference type="FunFam" id="1.20.58.60:FF:000088">
    <property type="entry name" value="microtubule-actin cross-linking factor 1 isoform X2"/>
    <property type="match status" value="1"/>
</dbReference>
<dbReference type="GO" id="GO:0045296">
    <property type="term" value="F:cadherin binding"/>
    <property type="evidence" value="ECO:0007669"/>
    <property type="project" value="TreeGrafter"/>
</dbReference>
<dbReference type="GO" id="GO:0051893">
    <property type="term" value="P:regulation of focal adhesion assembly"/>
    <property type="evidence" value="ECO:0007669"/>
    <property type="project" value="TreeGrafter"/>
</dbReference>
<dbReference type="Gene3D" id="3.30.920.20">
    <property type="entry name" value="Gas2-like domain"/>
    <property type="match status" value="1"/>
</dbReference>
<dbReference type="InterPro" id="IPR043197">
    <property type="entry name" value="Plakin"/>
</dbReference>
<dbReference type="Gene3D" id="1.20.58.60">
    <property type="match status" value="16"/>
</dbReference>
<evidence type="ECO:0000313" key="10">
    <source>
        <dbReference type="EMBL" id="KAK1340170.1"/>
    </source>
</evidence>
<dbReference type="Pfam" id="PF00435">
    <property type="entry name" value="Spectrin"/>
    <property type="match status" value="9"/>
</dbReference>
<comment type="caution">
    <text evidence="10">The sequence shown here is derived from an EMBL/GenBank/DDBJ whole genome shotgun (WGS) entry which is preliminary data.</text>
</comment>
<accession>A0AA40LP30</accession>
<dbReference type="FunFam" id="1.20.58.60:FF:000001">
    <property type="entry name" value="Microtubule-actin cross-linking factor 1"/>
    <property type="match status" value="2"/>
</dbReference>
<evidence type="ECO:0000256" key="5">
    <source>
        <dbReference type="ARBA" id="ARBA00023212"/>
    </source>
</evidence>
<dbReference type="InterPro" id="IPR003108">
    <property type="entry name" value="GAR_dom"/>
</dbReference>
<dbReference type="PROSITE" id="PS00018">
    <property type="entry name" value="EF_HAND_1"/>
    <property type="match status" value="2"/>
</dbReference>
<dbReference type="GO" id="GO:0005882">
    <property type="term" value="C:intermediate filament"/>
    <property type="evidence" value="ECO:0007669"/>
    <property type="project" value="TreeGrafter"/>
</dbReference>
<dbReference type="FunFam" id="1.10.238.10:FF:000013">
    <property type="entry name" value="Microtubule-actin cross-linking factor 1"/>
    <property type="match status" value="1"/>
</dbReference>
<evidence type="ECO:0000259" key="9">
    <source>
        <dbReference type="PROSITE" id="PS51460"/>
    </source>
</evidence>
<evidence type="ECO:0000256" key="6">
    <source>
        <dbReference type="SAM" id="Coils"/>
    </source>
</evidence>
<dbReference type="GO" id="GO:0008017">
    <property type="term" value="F:microtubule binding"/>
    <property type="evidence" value="ECO:0007669"/>
    <property type="project" value="InterPro"/>
</dbReference>
<keyword evidence="6" id="KW-0175">Coiled coil</keyword>
<dbReference type="GO" id="GO:0005509">
    <property type="term" value="F:calcium ion binding"/>
    <property type="evidence" value="ECO:0007669"/>
    <property type="project" value="InterPro"/>
</dbReference>
<dbReference type="SMART" id="SM00150">
    <property type="entry name" value="SPEC"/>
    <property type="match status" value="16"/>
</dbReference>
<feature type="compositionally biased region" description="Low complexity" evidence="7">
    <location>
        <begin position="298"/>
        <end position="313"/>
    </location>
</feature>
<protein>
    <recommendedName>
        <fullName evidence="12">Dystrophin</fullName>
    </recommendedName>
</protein>
<dbReference type="PANTHER" id="PTHR23169:SF25">
    <property type="entry name" value="MICROTUBULE-ACTIN CROSS-LINKING FACTOR 1, ISOFORMS 1_2_3_4_5"/>
    <property type="match status" value="1"/>
</dbReference>
<dbReference type="SUPFAM" id="SSF46966">
    <property type="entry name" value="Spectrin repeat"/>
    <property type="match status" value="15"/>
</dbReference>
<dbReference type="PROSITE" id="PS51460">
    <property type="entry name" value="GAR"/>
    <property type="match status" value="1"/>
</dbReference>
<dbReference type="GO" id="GO:0042060">
    <property type="term" value="P:wound healing"/>
    <property type="evidence" value="ECO:0007669"/>
    <property type="project" value="TreeGrafter"/>
</dbReference>
<feature type="domain" description="EF-hand" evidence="8">
    <location>
        <begin position="2239"/>
        <end position="2274"/>
    </location>
</feature>
<evidence type="ECO:0000256" key="4">
    <source>
        <dbReference type="ARBA" id="ARBA00022837"/>
    </source>
</evidence>
<organism evidence="10 11">
    <name type="scientific">Cnephaeus nilssonii</name>
    <name type="common">Northern bat</name>
    <name type="synonym">Eptesicus nilssonii</name>
    <dbReference type="NCBI Taxonomy" id="3371016"/>
    <lineage>
        <taxon>Eukaryota</taxon>
        <taxon>Metazoa</taxon>
        <taxon>Chordata</taxon>
        <taxon>Craniata</taxon>
        <taxon>Vertebrata</taxon>
        <taxon>Euteleostomi</taxon>
        <taxon>Mammalia</taxon>
        <taxon>Eutheria</taxon>
        <taxon>Laurasiatheria</taxon>
        <taxon>Chiroptera</taxon>
        <taxon>Yangochiroptera</taxon>
        <taxon>Vespertilionidae</taxon>
        <taxon>Cnephaeus</taxon>
    </lineage>
</organism>
<dbReference type="InterPro" id="IPR002048">
    <property type="entry name" value="EF_hand_dom"/>
</dbReference>
<dbReference type="InterPro" id="IPR002017">
    <property type="entry name" value="Spectrin_repeat"/>
</dbReference>
<feature type="domain" description="EF-hand" evidence="8">
    <location>
        <begin position="2275"/>
        <end position="2310"/>
    </location>
</feature>
<dbReference type="Gene3D" id="1.10.238.10">
    <property type="entry name" value="EF-hand"/>
    <property type="match status" value="1"/>
</dbReference>
<evidence type="ECO:0000256" key="1">
    <source>
        <dbReference type="ARBA" id="ARBA00004245"/>
    </source>
</evidence>